<feature type="transmembrane region" description="Helical" evidence="1">
    <location>
        <begin position="222"/>
        <end position="241"/>
    </location>
</feature>
<evidence type="ECO:0000313" key="2">
    <source>
        <dbReference type="EMBL" id="EGJ71024.1"/>
    </source>
</evidence>
<keyword evidence="1" id="KW-1133">Transmembrane helix</keyword>
<dbReference type="EMBL" id="CM001167">
    <property type="protein sequence ID" value="EGJ71024.1"/>
    <property type="molecule type" value="Genomic_DNA"/>
</dbReference>
<feature type="transmembrane region" description="Helical" evidence="1">
    <location>
        <begin position="56"/>
        <end position="79"/>
    </location>
</feature>
<feature type="transmembrane region" description="Helical" evidence="1">
    <location>
        <begin position="25"/>
        <end position="44"/>
    </location>
</feature>
<dbReference type="HOGENOM" id="CLU_062018_1_0_10"/>
<keyword evidence="3" id="KW-1185">Reference proteome</keyword>
<dbReference type="Proteomes" id="UP000018439">
    <property type="component" value="Chromosome"/>
</dbReference>
<feature type="transmembrane region" description="Helical" evidence="1">
    <location>
        <begin position="122"/>
        <end position="140"/>
    </location>
</feature>
<dbReference type="OrthoDB" id="9779080at2"/>
<proteinExistence type="predicted"/>
<keyword evidence="1" id="KW-0812">Transmembrane</keyword>
<protein>
    <submittedName>
        <fullName evidence="2">Nucleoside recognition domain protein</fullName>
    </submittedName>
</protein>
<evidence type="ECO:0000256" key="1">
    <source>
        <dbReference type="SAM" id="Phobius"/>
    </source>
</evidence>
<dbReference type="STRING" id="679937.Bcop_0810"/>
<name>F3ZTD4_9BACE</name>
<feature type="transmembrane region" description="Helical" evidence="1">
    <location>
        <begin position="170"/>
        <end position="191"/>
    </location>
</feature>
<dbReference type="AlphaFoldDB" id="F3ZTD4"/>
<keyword evidence="1" id="KW-0472">Membrane</keyword>
<accession>F3ZTD4</accession>
<feature type="transmembrane region" description="Helical" evidence="1">
    <location>
        <begin position="272"/>
        <end position="297"/>
    </location>
</feature>
<organism evidence="2 3">
    <name type="scientific">Bacteroides coprosuis DSM 18011</name>
    <dbReference type="NCBI Taxonomy" id="679937"/>
    <lineage>
        <taxon>Bacteria</taxon>
        <taxon>Pseudomonadati</taxon>
        <taxon>Bacteroidota</taxon>
        <taxon>Bacteroidia</taxon>
        <taxon>Bacteroidales</taxon>
        <taxon>Bacteroidaceae</taxon>
        <taxon>Bacteroides</taxon>
    </lineage>
</organism>
<reference evidence="2 3" key="1">
    <citation type="journal article" date="2011" name="Stand. Genomic Sci.">
        <title>Non-contiguous finished genome sequence of Bacteroides coprosuis type strain (PC139).</title>
        <authorList>
            <person name="Land M."/>
            <person name="Held B."/>
            <person name="Gronow S."/>
            <person name="Abt B."/>
            <person name="Lucas S."/>
            <person name="Del Rio T.G."/>
            <person name="Nolan M."/>
            <person name="Tice H."/>
            <person name="Cheng J.F."/>
            <person name="Pitluck S."/>
            <person name="Liolios K."/>
            <person name="Pagani I."/>
            <person name="Ivanova N."/>
            <person name="Mavromatis K."/>
            <person name="Mikhailova N."/>
            <person name="Pati A."/>
            <person name="Tapia R."/>
            <person name="Han C."/>
            <person name="Goodwin L."/>
            <person name="Chen A."/>
            <person name="Palaniappan K."/>
            <person name="Hauser L."/>
            <person name="Brambilla E.M."/>
            <person name="Rohde M."/>
            <person name="Goker M."/>
            <person name="Detter J.C."/>
            <person name="Woyke T."/>
            <person name="Bristow J."/>
            <person name="Eisen J.A."/>
            <person name="Markowitz V."/>
            <person name="Hugenholtz P."/>
            <person name="Kyrpides N.C."/>
            <person name="Klenk H.P."/>
            <person name="Lapidus A."/>
        </authorList>
    </citation>
    <scope>NUCLEOTIDE SEQUENCE</scope>
    <source>
        <strain evidence="2 3">DSM 18011</strain>
    </source>
</reference>
<sequence>MNQIIQRLKKSVIDSLPRSYKTCVWLLKIMLPISLGVRILDYYGFIEYLSTYLHPLFNLIGLPGSLAIIFVTSIFVPLYGSIAVMASLSMTLREATIISIMCLIAHNLFVECAVTKKTGSSFSWMMTLRISMAFVVAYVLNKVLPVNDAPFLLSQHVEEYLSLTDVFSSWFYSSIQLTIILVTIVTALMILQRILIEFNWIERISKPLVPLMRIFGLSDNAPFLWIVGNVVGLAYGGAVMVEMIEDGKVTKKEADMVNHHMAISHSLLEDTVLFVALGINIWVIIITRVSFAIIVVWSKRLFDILRKGKLNKS</sequence>
<evidence type="ECO:0000313" key="3">
    <source>
        <dbReference type="Proteomes" id="UP000018439"/>
    </source>
</evidence>
<gene>
    <name evidence="2" type="ORF">Bcop_0810</name>
</gene>
<dbReference type="eggNOG" id="COG0370">
    <property type="taxonomic scope" value="Bacteria"/>
</dbReference>